<comment type="caution">
    <text evidence="1">The sequence shown here is derived from an EMBL/GenBank/DDBJ whole genome shotgun (WGS) entry which is preliminary data.</text>
</comment>
<sequence length="44" mass="4992">DDAPKPSWLSPDGQPLILARQTNALIGQKHTFVLFDKKKKLFID</sequence>
<dbReference type="EMBL" id="CAJVPU010048443">
    <property type="protein sequence ID" value="CAG8755622.1"/>
    <property type="molecule type" value="Genomic_DNA"/>
</dbReference>
<name>A0ACA9QRC0_9GLOM</name>
<feature type="non-terminal residue" evidence="1">
    <location>
        <position position="44"/>
    </location>
</feature>
<accession>A0ACA9QRC0</accession>
<gene>
    <name evidence="1" type="ORF">DHETER_LOCUS14924</name>
</gene>
<evidence type="ECO:0000313" key="2">
    <source>
        <dbReference type="Proteomes" id="UP000789702"/>
    </source>
</evidence>
<organism evidence="1 2">
    <name type="scientific">Dentiscutata heterogama</name>
    <dbReference type="NCBI Taxonomy" id="1316150"/>
    <lineage>
        <taxon>Eukaryota</taxon>
        <taxon>Fungi</taxon>
        <taxon>Fungi incertae sedis</taxon>
        <taxon>Mucoromycota</taxon>
        <taxon>Glomeromycotina</taxon>
        <taxon>Glomeromycetes</taxon>
        <taxon>Diversisporales</taxon>
        <taxon>Gigasporaceae</taxon>
        <taxon>Dentiscutata</taxon>
    </lineage>
</organism>
<evidence type="ECO:0000313" key="1">
    <source>
        <dbReference type="EMBL" id="CAG8755622.1"/>
    </source>
</evidence>
<feature type="non-terminal residue" evidence="1">
    <location>
        <position position="1"/>
    </location>
</feature>
<proteinExistence type="predicted"/>
<dbReference type="Proteomes" id="UP000789702">
    <property type="component" value="Unassembled WGS sequence"/>
</dbReference>
<keyword evidence="2" id="KW-1185">Reference proteome</keyword>
<reference evidence="1" key="1">
    <citation type="submission" date="2021-06" db="EMBL/GenBank/DDBJ databases">
        <authorList>
            <person name="Kallberg Y."/>
            <person name="Tangrot J."/>
            <person name="Rosling A."/>
        </authorList>
    </citation>
    <scope>NUCLEOTIDE SEQUENCE</scope>
    <source>
        <strain evidence="1">IL203A</strain>
    </source>
</reference>
<protein>
    <submittedName>
        <fullName evidence="1">4529_t:CDS:1</fullName>
    </submittedName>
</protein>